<organism evidence="3 4">
    <name type="scientific">Takifugu bimaculatus</name>
    <dbReference type="NCBI Taxonomy" id="433685"/>
    <lineage>
        <taxon>Eukaryota</taxon>
        <taxon>Metazoa</taxon>
        <taxon>Chordata</taxon>
        <taxon>Craniata</taxon>
        <taxon>Vertebrata</taxon>
        <taxon>Euteleostomi</taxon>
        <taxon>Actinopterygii</taxon>
        <taxon>Neopterygii</taxon>
        <taxon>Teleostei</taxon>
        <taxon>Neoteleostei</taxon>
        <taxon>Acanthomorphata</taxon>
        <taxon>Eupercaria</taxon>
        <taxon>Tetraodontiformes</taxon>
        <taxon>Tetradontoidea</taxon>
        <taxon>Tetraodontidae</taxon>
        <taxon>Takifugu</taxon>
    </lineage>
</organism>
<dbReference type="Pfam" id="PF00041">
    <property type="entry name" value="fn3"/>
    <property type="match status" value="1"/>
</dbReference>
<dbReference type="Proteomes" id="UP000516260">
    <property type="component" value="Chromosome 2"/>
</dbReference>
<dbReference type="SMART" id="SM00060">
    <property type="entry name" value="FN3"/>
    <property type="match status" value="1"/>
</dbReference>
<gene>
    <name evidence="3" type="ORF">fugu_002306</name>
</gene>
<dbReference type="AlphaFoldDB" id="A0A4Z2BS52"/>
<accession>A0A4Z2BS52</accession>
<feature type="compositionally biased region" description="Polar residues" evidence="1">
    <location>
        <begin position="136"/>
        <end position="147"/>
    </location>
</feature>
<dbReference type="EMBL" id="SWLE01000012">
    <property type="protein sequence ID" value="TNM94130.1"/>
    <property type="molecule type" value="Genomic_DNA"/>
</dbReference>
<dbReference type="CDD" id="cd00063">
    <property type="entry name" value="FN3"/>
    <property type="match status" value="1"/>
</dbReference>
<evidence type="ECO:0000313" key="3">
    <source>
        <dbReference type="EMBL" id="TNM94130.1"/>
    </source>
</evidence>
<feature type="compositionally biased region" description="Low complexity" evidence="1">
    <location>
        <begin position="182"/>
        <end position="191"/>
    </location>
</feature>
<feature type="domain" description="Fibronectin type-III" evidence="2">
    <location>
        <begin position="14"/>
        <end position="105"/>
    </location>
</feature>
<sequence length="266" mass="27949">MTVSECSFEAVPKRPGTPEVAQTYNNTALVLWKPADTKSPCSYTLEKNTEGDPDWTTVATGVTDCYYNVTDLPPGSTLRFRVTCSNKAGQGPSSNCSGPVSLDPAGGGATPATTEVKTVPVQPQPVPEPEVKPVQNTPRTVISTSSPPKGGAPPLSQTELGLSRPPSSAENPPKPSEDSHKSPSFPSSPLIKIPPPLITPKPQSPVNVVSPLTKTPPILPPPPVTAPLTPTKPCGANIRPRHLHGSPPARPRLPSSFPRRCSRPPV</sequence>
<dbReference type="InterPro" id="IPR036116">
    <property type="entry name" value="FN3_sf"/>
</dbReference>
<dbReference type="InterPro" id="IPR003961">
    <property type="entry name" value="FN3_dom"/>
</dbReference>
<comment type="caution">
    <text evidence="3">The sequence shown here is derived from an EMBL/GenBank/DDBJ whole genome shotgun (WGS) entry which is preliminary data.</text>
</comment>
<reference evidence="3 4" key="1">
    <citation type="submission" date="2019-04" db="EMBL/GenBank/DDBJ databases">
        <title>The sequence and de novo assembly of Takifugu bimaculatus genome using PacBio and Hi-C technologies.</title>
        <authorList>
            <person name="Xu P."/>
            <person name="Liu B."/>
            <person name="Zhou Z."/>
        </authorList>
    </citation>
    <scope>NUCLEOTIDE SEQUENCE [LARGE SCALE GENOMIC DNA]</scope>
    <source>
        <strain evidence="3">TB-2018</strain>
        <tissue evidence="3">Muscle</tissue>
    </source>
</reference>
<keyword evidence="4" id="KW-1185">Reference proteome</keyword>
<dbReference type="Gene3D" id="2.60.40.10">
    <property type="entry name" value="Immunoglobulins"/>
    <property type="match status" value="1"/>
</dbReference>
<dbReference type="SUPFAM" id="SSF49265">
    <property type="entry name" value="Fibronectin type III"/>
    <property type="match status" value="1"/>
</dbReference>
<name>A0A4Z2BS52_9TELE</name>
<proteinExistence type="predicted"/>
<feature type="compositionally biased region" description="Polar residues" evidence="1">
    <location>
        <begin position="87"/>
        <end position="98"/>
    </location>
</feature>
<dbReference type="PROSITE" id="PS50853">
    <property type="entry name" value="FN3"/>
    <property type="match status" value="1"/>
</dbReference>
<feature type="compositionally biased region" description="Low complexity" evidence="1">
    <location>
        <begin position="204"/>
        <end position="216"/>
    </location>
</feature>
<dbReference type="InterPro" id="IPR013783">
    <property type="entry name" value="Ig-like_fold"/>
</dbReference>
<evidence type="ECO:0000313" key="4">
    <source>
        <dbReference type="Proteomes" id="UP000516260"/>
    </source>
</evidence>
<protein>
    <recommendedName>
        <fullName evidence="2">Fibronectin type-III domain-containing protein</fullName>
    </recommendedName>
</protein>
<feature type="compositionally biased region" description="Polar residues" evidence="1">
    <location>
        <begin position="155"/>
        <end position="170"/>
    </location>
</feature>
<evidence type="ECO:0000259" key="2">
    <source>
        <dbReference type="PROSITE" id="PS50853"/>
    </source>
</evidence>
<feature type="compositionally biased region" description="Pro residues" evidence="1">
    <location>
        <begin position="192"/>
        <end position="203"/>
    </location>
</feature>
<evidence type="ECO:0000256" key="1">
    <source>
        <dbReference type="SAM" id="MobiDB-lite"/>
    </source>
</evidence>
<feature type="region of interest" description="Disordered" evidence="1">
    <location>
        <begin position="87"/>
        <end position="266"/>
    </location>
</feature>